<dbReference type="EMBL" id="FOGQ01000009">
    <property type="protein sequence ID" value="SES13720.1"/>
    <property type="molecule type" value="Genomic_DNA"/>
</dbReference>
<dbReference type="PANTHER" id="PTHR47396:SF1">
    <property type="entry name" value="ATP-DEPENDENT HELICASE IRC3-RELATED"/>
    <property type="match status" value="1"/>
</dbReference>
<dbReference type="GO" id="GO:0005524">
    <property type="term" value="F:ATP binding"/>
    <property type="evidence" value="ECO:0007669"/>
    <property type="project" value="InterPro"/>
</dbReference>
<evidence type="ECO:0000313" key="4">
    <source>
        <dbReference type="EMBL" id="SES13720.1"/>
    </source>
</evidence>
<dbReference type="Pfam" id="PF08463">
    <property type="entry name" value="EcoEI_R_C"/>
    <property type="match status" value="1"/>
</dbReference>
<dbReference type="SUPFAM" id="SSF52540">
    <property type="entry name" value="P-loop containing nucleoside triphosphate hydrolases"/>
    <property type="match status" value="1"/>
</dbReference>
<dbReference type="Pfam" id="PF04851">
    <property type="entry name" value="ResIII"/>
    <property type="match status" value="1"/>
</dbReference>
<dbReference type="Proteomes" id="UP000198929">
    <property type="component" value="Unassembled WGS sequence"/>
</dbReference>
<keyword evidence="5" id="KW-1185">Reference proteome</keyword>
<evidence type="ECO:0000313" key="5">
    <source>
        <dbReference type="Proteomes" id="UP000198929"/>
    </source>
</evidence>
<dbReference type="GO" id="GO:0005829">
    <property type="term" value="C:cytosol"/>
    <property type="evidence" value="ECO:0007669"/>
    <property type="project" value="TreeGrafter"/>
</dbReference>
<dbReference type="InterPro" id="IPR014001">
    <property type="entry name" value="Helicase_ATP-bd"/>
</dbReference>
<dbReference type="InterPro" id="IPR050742">
    <property type="entry name" value="Helicase_Restrict-Modif_Enz"/>
</dbReference>
<dbReference type="STRING" id="1121357.SAMN05661109_01961"/>
<organism evidence="4 5">
    <name type="scientific">Corynebacterium cystitidis DSM 20524</name>
    <dbReference type="NCBI Taxonomy" id="1121357"/>
    <lineage>
        <taxon>Bacteria</taxon>
        <taxon>Bacillati</taxon>
        <taxon>Actinomycetota</taxon>
        <taxon>Actinomycetes</taxon>
        <taxon>Mycobacteriales</taxon>
        <taxon>Corynebacteriaceae</taxon>
        <taxon>Corynebacterium</taxon>
    </lineage>
</organism>
<dbReference type="InterPro" id="IPR001650">
    <property type="entry name" value="Helicase_C-like"/>
</dbReference>
<evidence type="ECO:0000259" key="3">
    <source>
        <dbReference type="PROSITE" id="PS51194"/>
    </source>
</evidence>
<dbReference type="InterPro" id="IPR006935">
    <property type="entry name" value="Helicase/UvrB_N"/>
</dbReference>
<reference evidence="5" key="1">
    <citation type="submission" date="2016-10" db="EMBL/GenBank/DDBJ databases">
        <authorList>
            <person name="Varghese N."/>
            <person name="Submissions S."/>
        </authorList>
    </citation>
    <scope>NUCLEOTIDE SEQUENCE [LARGE SCALE GENOMIC DNA]</scope>
    <source>
        <strain evidence="5">DSM 20524</strain>
    </source>
</reference>
<dbReference type="GO" id="GO:0006304">
    <property type="term" value="P:DNA modification"/>
    <property type="evidence" value="ECO:0007669"/>
    <property type="project" value="InterPro"/>
</dbReference>
<dbReference type="InterPro" id="IPR013670">
    <property type="entry name" value="EcoEI_R_C_dom"/>
</dbReference>
<dbReference type="InterPro" id="IPR027417">
    <property type="entry name" value="P-loop_NTPase"/>
</dbReference>
<feature type="domain" description="Helicase C-terminal" evidence="3">
    <location>
        <begin position="652"/>
        <end position="805"/>
    </location>
</feature>
<dbReference type="AlphaFoldDB" id="A0A1H9UW29"/>
<dbReference type="Gene3D" id="3.90.1570.30">
    <property type="match status" value="1"/>
</dbReference>
<evidence type="ECO:0000256" key="1">
    <source>
        <dbReference type="SAM" id="Coils"/>
    </source>
</evidence>
<dbReference type="Gene3D" id="3.40.50.300">
    <property type="entry name" value="P-loop containing nucleotide triphosphate hydrolases"/>
    <property type="match status" value="2"/>
</dbReference>
<keyword evidence="1" id="KW-0175">Coiled coil</keyword>
<dbReference type="CDD" id="cd18799">
    <property type="entry name" value="SF2_C_EcoAI-like"/>
    <property type="match status" value="1"/>
</dbReference>
<dbReference type="GO" id="GO:0016787">
    <property type="term" value="F:hydrolase activity"/>
    <property type="evidence" value="ECO:0007669"/>
    <property type="project" value="InterPro"/>
</dbReference>
<dbReference type="GO" id="GO:0003677">
    <property type="term" value="F:DNA binding"/>
    <property type="evidence" value="ECO:0007669"/>
    <property type="project" value="InterPro"/>
</dbReference>
<dbReference type="PROSITE" id="PS51192">
    <property type="entry name" value="HELICASE_ATP_BIND_1"/>
    <property type="match status" value="1"/>
</dbReference>
<dbReference type="RefSeq" id="WP_092259681.1">
    <property type="nucleotide sequence ID" value="NZ_CP047199.1"/>
</dbReference>
<dbReference type="PROSITE" id="PS51194">
    <property type="entry name" value="HELICASE_CTER"/>
    <property type="match status" value="1"/>
</dbReference>
<dbReference type="CDD" id="cd18032">
    <property type="entry name" value="DEXHc_RE_I_III_res"/>
    <property type="match status" value="1"/>
</dbReference>
<evidence type="ECO:0000259" key="2">
    <source>
        <dbReference type="PROSITE" id="PS51192"/>
    </source>
</evidence>
<feature type="domain" description="Helicase ATP-binding" evidence="2">
    <location>
        <begin position="408"/>
        <end position="565"/>
    </location>
</feature>
<accession>A0A1H9UW29</accession>
<dbReference type="SMART" id="SM00487">
    <property type="entry name" value="DEXDc"/>
    <property type="match status" value="1"/>
</dbReference>
<dbReference type="PANTHER" id="PTHR47396">
    <property type="entry name" value="TYPE I RESTRICTION ENZYME ECOKI R PROTEIN"/>
    <property type="match status" value="1"/>
</dbReference>
<proteinExistence type="predicted"/>
<name>A0A1H9UW29_9CORY</name>
<gene>
    <name evidence="4" type="ORF">SAMN05661109_01961</name>
</gene>
<sequence length="1163" mass="130008">MVQAPPPSNFTFVMPVWPALGQDAIRAERMALRQPDVTGMLARRIIEKVVKHIWRFAGIGDPAMKDLNTLIGDPRFQRLAGSSKINALTLIRKAGNDSVHDGGISPDRAVKVVKHLFDVLSWAILRYSPHPESQPTQAFHEEYLKPPEGIPPQRTSPQELKELADELDAKDKQLNEQELLLNETEQKLLDQQEAHAREKALFAQKQASTEEEHATARKALADEIAELRAQLLEAQRKQSNPNAELLPPTISEAETRRDLIDPMLARAGFTHGSNLLYEYPVVGLPTTTGEGFVDYVLLGKDGKPLGLVEAKRSSKSMNDGAVQAGLYADALEAEFGQRPIVFLTNGYHIQLVDLDGSTRVVEGYPTPDQLYSMIYHRAQRRWLADQEIDAEIAGRDYQMSMIRAVTERFENEGHRRALLVMATGTGKTRVAIALSKLMRGAKWVKKVLFLADRQALVEQAHENFSELYGSSNPVNLLQTPDEIGDVYVSTYHTMMGMISDDGDTPAKFNPYDFDLIIIDEAHRSIYHRFKRILDYFDAYVLGLTATPKSDVHHDTYSLFHIDGKEPTGAYSLDQAIDDGNLVPYKTYAADSLFLRSGMRYSALSPEEKAAWDAQDWGNDEEGNPLPPPDGVEASQINRVLYNRDTIRKVLGQLVERGQKVEGDQLGKTIIFARTQQHADLIKEEFDTHFPAYAGDGATVITHSTSYASTAIKNFKRAHDNPRVAISVDMLDTGIDVPEVLNLVFFKPVYSPTKFWQMVGRGTRLRPDLFGPGEHKEYFSILDYCGNVEMFTDRAETDDTGTRPVTLSEKLFASRANLIALLDKHDPANPLRGRLATHLHELVLTVPEGNILVRPDDRPILHRYQDPAAWSELHDVDVLIDHLAHLPFGEIVKDKESAKQVDLLVLQLQMGLLEPSASFAKNKQKLEQLAGDLLGIELAQVRKHAGILERVLDPEWWEGVTLTDLEEARVVIRGLAELIPRSQRKIVVFDFEDTVSDLEEVELNPASAAVGVHESRIEARLREFFNEQKDSVAMQKLRSARPLTEQDIAALEEMVAQVSSEDVERVRKSLGGGDSVPAFIRRLVGLEPDAVRAEFADFLDGSTLTANQIGFTKTLVDVICSQGGIEISSIWEPPFDAYPLTDLFETSQIVDITSRIKKINEVAG</sequence>
<dbReference type="Pfam" id="PF00271">
    <property type="entry name" value="Helicase_C"/>
    <property type="match status" value="1"/>
</dbReference>
<feature type="coiled-coil region" evidence="1">
    <location>
        <begin position="160"/>
        <end position="237"/>
    </location>
</feature>
<protein>
    <submittedName>
        <fullName evidence="4">Type I restriction enzyme, R subunit</fullName>
    </submittedName>
</protein>